<feature type="domain" description="NADH-Ubiquinone oxidoreductase (complex I) chain 5 N-terminal" evidence="14">
    <location>
        <begin position="51"/>
        <end position="98"/>
    </location>
</feature>
<evidence type="ECO:0000256" key="9">
    <source>
        <dbReference type="RuleBase" id="RU000320"/>
    </source>
</evidence>
<feature type="transmembrane region" description="Helical" evidence="11">
    <location>
        <begin position="222"/>
        <end position="244"/>
    </location>
</feature>
<feature type="transmembrane region" description="Helical" evidence="11">
    <location>
        <begin position="355"/>
        <end position="374"/>
    </location>
</feature>
<evidence type="ECO:0000256" key="6">
    <source>
        <dbReference type="ARBA" id="ARBA00022989"/>
    </source>
</evidence>
<feature type="transmembrane region" description="Helical" evidence="11">
    <location>
        <begin position="632"/>
        <end position="651"/>
    </location>
</feature>
<feature type="transmembrane region" description="Helical" evidence="11">
    <location>
        <begin position="148"/>
        <end position="173"/>
    </location>
</feature>
<feature type="transmembrane region" description="Helical" evidence="11">
    <location>
        <begin position="584"/>
        <end position="601"/>
    </location>
</feature>
<feature type="transmembrane region" description="Helical" evidence="11">
    <location>
        <begin position="66"/>
        <end position="88"/>
    </location>
</feature>
<evidence type="ECO:0000256" key="1">
    <source>
        <dbReference type="ARBA" id="ARBA00004651"/>
    </source>
</evidence>
<dbReference type="OrthoDB" id="9811798at2"/>
<dbReference type="KEGG" id="mcw:A8L33_13955"/>
<keyword evidence="4" id="KW-1003">Cell membrane</keyword>
<dbReference type="InterPro" id="IPR046806">
    <property type="entry name" value="MrpA_C/MbhE"/>
</dbReference>
<feature type="transmembrane region" description="Helical" evidence="11">
    <location>
        <begin position="801"/>
        <end position="821"/>
    </location>
</feature>
<dbReference type="NCBIfam" id="NF009290">
    <property type="entry name" value="PRK12650.1"/>
    <property type="match status" value="1"/>
</dbReference>
<evidence type="ECO:0000256" key="7">
    <source>
        <dbReference type="ARBA" id="ARBA00023065"/>
    </source>
</evidence>
<dbReference type="GO" id="GO:0006811">
    <property type="term" value="P:monoatomic ion transport"/>
    <property type="evidence" value="ECO:0007669"/>
    <property type="project" value="UniProtKB-KW"/>
</dbReference>
<feature type="domain" description="MrpA C-terminal/MbhE" evidence="17">
    <location>
        <begin position="666"/>
        <end position="751"/>
    </location>
</feature>
<keyword evidence="3" id="KW-0050">Antiport</keyword>
<dbReference type="GO" id="GO:0005886">
    <property type="term" value="C:plasma membrane"/>
    <property type="evidence" value="ECO:0007669"/>
    <property type="project" value="UniProtKB-SubCell"/>
</dbReference>
<evidence type="ECO:0000259" key="16">
    <source>
        <dbReference type="Pfam" id="PF13244"/>
    </source>
</evidence>
<feature type="transmembrane region" description="Helical" evidence="11">
    <location>
        <begin position="394"/>
        <end position="415"/>
    </location>
</feature>
<evidence type="ECO:0000256" key="12">
    <source>
        <dbReference type="SAM" id="SignalP"/>
    </source>
</evidence>
<dbReference type="GO" id="GO:0015297">
    <property type="term" value="F:antiporter activity"/>
    <property type="evidence" value="ECO:0007669"/>
    <property type="project" value="UniProtKB-KW"/>
</dbReference>
<feature type="transmembrane region" description="Helical" evidence="11">
    <location>
        <begin position="193"/>
        <end position="210"/>
    </location>
</feature>
<feature type="region of interest" description="Disordered" evidence="10">
    <location>
        <begin position="900"/>
        <end position="930"/>
    </location>
</feature>
<dbReference type="Pfam" id="PF00361">
    <property type="entry name" value="Proton_antipo_M"/>
    <property type="match status" value="1"/>
</dbReference>
<feature type="transmembrane region" description="Helical" evidence="11">
    <location>
        <begin position="310"/>
        <end position="334"/>
    </location>
</feature>
<evidence type="ECO:0000256" key="3">
    <source>
        <dbReference type="ARBA" id="ARBA00022449"/>
    </source>
</evidence>
<dbReference type="InterPro" id="IPR050616">
    <property type="entry name" value="CPA3_Na-H_Antiporter_A"/>
</dbReference>
<feature type="transmembrane region" description="Helical" evidence="11">
    <location>
        <begin position="671"/>
        <end position="689"/>
    </location>
</feature>
<evidence type="ECO:0000259" key="15">
    <source>
        <dbReference type="Pfam" id="PF04039"/>
    </source>
</evidence>
<feature type="transmembrane region" description="Helical" evidence="11">
    <location>
        <begin position="285"/>
        <end position="304"/>
    </location>
</feature>
<feature type="transmembrane region" description="Helical" evidence="11">
    <location>
        <begin position="550"/>
        <end position="572"/>
    </location>
</feature>
<organism evidence="18 19">
    <name type="scientific">Microbacterium aurantiacum</name>
    <dbReference type="NCBI Taxonomy" id="162393"/>
    <lineage>
        <taxon>Bacteria</taxon>
        <taxon>Bacillati</taxon>
        <taxon>Actinomycetota</taxon>
        <taxon>Actinomycetes</taxon>
        <taxon>Micrococcales</taxon>
        <taxon>Microbacteriaceae</taxon>
        <taxon>Microbacterium</taxon>
    </lineage>
</organism>
<evidence type="ECO:0000256" key="8">
    <source>
        <dbReference type="ARBA" id="ARBA00023136"/>
    </source>
</evidence>
<evidence type="ECO:0000256" key="10">
    <source>
        <dbReference type="SAM" id="MobiDB-lite"/>
    </source>
</evidence>
<feature type="transmembrane region" description="Helical" evidence="11">
    <location>
        <begin position="777"/>
        <end position="795"/>
    </location>
</feature>
<evidence type="ECO:0000256" key="4">
    <source>
        <dbReference type="ARBA" id="ARBA00022475"/>
    </source>
</evidence>
<evidence type="ECO:0000256" key="2">
    <source>
        <dbReference type="ARBA" id="ARBA00022448"/>
    </source>
</evidence>
<feature type="signal peptide" evidence="12">
    <location>
        <begin position="1"/>
        <end position="16"/>
    </location>
</feature>
<dbReference type="InterPro" id="IPR001516">
    <property type="entry name" value="Proton_antipo_N"/>
</dbReference>
<evidence type="ECO:0000259" key="17">
    <source>
        <dbReference type="Pfam" id="PF20501"/>
    </source>
</evidence>
<dbReference type="PRINTS" id="PR01434">
    <property type="entry name" value="NADHDHGNASE5"/>
</dbReference>
<feature type="transmembrane region" description="Helical" evidence="11">
    <location>
        <begin position="100"/>
        <end position="127"/>
    </location>
</feature>
<comment type="subcellular location">
    <subcellularLocation>
        <location evidence="1">Cell membrane</location>
        <topology evidence="1">Multi-pass membrane protein</topology>
    </subcellularLocation>
    <subcellularLocation>
        <location evidence="9">Membrane</location>
        <topology evidence="9">Multi-pass membrane protein</topology>
    </subcellularLocation>
</comment>
<dbReference type="EMBL" id="LAVO01000007">
    <property type="protein sequence ID" value="KOS10786.1"/>
    <property type="molecule type" value="Genomic_DNA"/>
</dbReference>
<dbReference type="InterPro" id="IPR001750">
    <property type="entry name" value="ND/Mrp_TM"/>
</dbReference>
<feature type="domain" description="NADH:quinone oxidoreductase/Mrp antiporter transmembrane" evidence="13">
    <location>
        <begin position="117"/>
        <end position="399"/>
    </location>
</feature>
<evidence type="ECO:0000256" key="11">
    <source>
        <dbReference type="SAM" id="Phobius"/>
    </source>
</evidence>
<dbReference type="PANTHER" id="PTHR43373">
    <property type="entry name" value="NA(+)/H(+) ANTIPORTER SUBUNIT"/>
    <property type="match status" value="1"/>
</dbReference>
<keyword evidence="6 11" id="KW-1133">Transmembrane helix</keyword>
<keyword evidence="19" id="KW-1185">Reference proteome</keyword>
<evidence type="ECO:0000259" key="13">
    <source>
        <dbReference type="Pfam" id="PF00361"/>
    </source>
</evidence>
<dbReference type="PANTHER" id="PTHR43373:SF1">
    <property type="entry name" value="NA(+)_H(+) ANTIPORTER SUBUNIT A"/>
    <property type="match status" value="1"/>
</dbReference>
<evidence type="ECO:0000259" key="14">
    <source>
        <dbReference type="Pfam" id="PF00662"/>
    </source>
</evidence>
<keyword evidence="7" id="KW-0406">Ion transport</keyword>
<gene>
    <name evidence="18" type="ORF">XI38_08200</name>
</gene>
<proteinExistence type="predicted"/>
<feature type="transmembrane region" description="Helical" evidence="11">
    <location>
        <begin position="485"/>
        <end position="505"/>
    </location>
</feature>
<evidence type="ECO:0000256" key="5">
    <source>
        <dbReference type="ARBA" id="ARBA00022692"/>
    </source>
</evidence>
<feature type="transmembrane region" description="Helical" evidence="11">
    <location>
        <begin position="833"/>
        <end position="853"/>
    </location>
</feature>
<dbReference type="InterPro" id="IPR007182">
    <property type="entry name" value="MnhB"/>
</dbReference>
<evidence type="ECO:0000313" key="18">
    <source>
        <dbReference type="EMBL" id="KOS10786.1"/>
    </source>
</evidence>
<feature type="transmembrane region" description="Helical" evidence="11">
    <location>
        <begin position="32"/>
        <end position="54"/>
    </location>
</feature>
<dbReference type="Pfam" id="PF20501">
    <property type="entry name" value="MbhE"/>
    <property type="match status" value="1"/>
</dbReference>
<dbReference type="AlphaFoldDB" id="A0A0M8MEF0"/>
<dbReference type="Pfam" id="PF04039">
    <property type="entry name" value="MnhB"/>
    <property type="match status" value="1"/>
</dbReference>
<feature type="transmembrane region" description="Helical" evidence="11">
    <location>
        <begin position="873"/>
        <end position="895"/>
    </location>
</feature>
<comment type="caution">
    <text evidence="18">The sequence shown here is derived from an EMBL/GenBank/DDBJ whole genome shotgun (WGS) entry which is preliminary data.</text>
</comment>
<feature type="transmembrane region" description="Helical" evidence="11">
    <location>
        <begin position="608"/>
        <end position="626"/>
    </location>
</feature>
<feature type="domain" description="Na+/H+ antiporter MnhB subunit-related protein" evidence="15">
    <location>
        <begin position="774"/>
        <end position="890"/>
    </location>
</feature>
<keyword evidence="8 11" id="KW-0472">Membrane</keyword>
<dbReference type="PATRIC" id="fig|84292.3.peg.1676"/>
<dbReference type="InterPro" id="IPR025383">
    <property type="entry name" value="MrpA_C/MbhD"/>
</dbReference>
<feature type="transmembrane region" description="Helical" evidence="11">
    <location>
        <begin position="728"/>
        <end position="747"/>
    </location>
</feature>
<feature type="domain" description="MrpA C-terminal/MbhD" evidence="16">
    <location>
        <begin position="591"/>
        <end position="656"/>
    </location>
</feature>
<evidence type="ECO:0000313" key="19">
    <source>
        <dbReference type="Proteomes" id="UP000037737"/>
    </source>
</evidence>
<dbReference type="Pfam" id="PF00662">
    <property type="entry name" value="Proton_antipo_N"/>
    <property type="match status" value="1"/>
</dbReference>
<feature type="compositionally biased region" description="Basic and acidic residues" evidence="10">
    <location>
        <begin position="900"/>
        <end position="924"/>
    </location>
</feature>
<keyword evidence="5 9" id="KW-0812">Transmembrane</keyword>
<feature type="transmembrane region" description="Helical" evidence="11">
    <location>
        <begin position="256"/>
        <end position="278"/>
    </location>
</feature>
<feature type="transmembrane region" description="Helical" evidence="11">
    <location>
        <begin position="436"/>
        <end position="459"/>
    </location>
</feature>
<keyword evidence="2" id="KW-0813">Transport</keyword>
<sequence>MLWASLILVGATCAVAAPVARAAGRAAGWWLALPLVVAAGMLATLGSGTVWVPWMPTLGVGFGLRLDGLSLLFSLIVLVIGALVLIYSARYLPRGPNASFFVLMTGFAAAMLLLVLADDLVLMFVAWEATTLCSFFLIARSGKDAREPAIRTLLVTAAGGLSLLAAVVVMWVGTGTTRITDVLVSDSWAQPGFAIPVALLLAGAVFTKSAQFPFQAWLPDSMVAITPVSAYLHAAAMVKAGIYLALLFSPALAGELVWSSLLITSGLITAVFGAVTALRQTDLKALLAYSTISQLGLLVAMIGVGTPEALTAAVVHTVAHALFKAALFMLIGVIDHEAGTRDIRELANLRIRMPITIGALALAAASMAGIPPLLGFVSKESMFAAFVEAPGPVWFPVVLTVVGALTAVFTFAYSGRIVLGALGGRTATRTIPEAPALFWAAPGLLAAAGLVLGVLPFLLDALVAGAATSAVGAPVDAYLELWHGFNLPLAVSAAVIALGTAMVVGRARVERVTDRLRSPVSGLAVVDATRAGIIRFGGMVGRTTGTTKPALHLGIPVAVLIVIAAVGVFTIPRLPAVVGDPTEPIDWLLLALVAAGTIAAVRARTRIAAVVVTGVVGTSMTVWFFVLGAADVAMTQLLVEILTVCVMVLLLRRLPREFAPSRAKRRRILPAALALGTGAATTLGVWALTGRREMSPAAEFYLSEGETLTGGANIVNTILVDFRAFDTLGELTVLGAAGIAIAALLYSRRPTPVRSSRLLRGTPLSDAAHNSVFVRTVARVLVPAIVILSVVLLVRGHQEPGGGFIAALIGGAGFALLYLAAPSESAARIRWPFLALIGAGIVVGTGTGLLGYFDGSFLRPLSIDILGTKLTTALVFDVGVYLAVVGVVLTALNLLGRQHHTEREEGGSQPDPKPDRNPKSDRASRKVASR</sequence>
<dbReference type="Proteomes" id="UP000037737">
    <property type="component" value="Unassembled WGS sequence"/>
</dbReference>
<protein>
    <submittedName>
        <fullName evidence="18">Cation:proton antiporter</fullName>
    </submittedName>
</protein>
<name>A0A0M8MEF0_9MICO</name>
<reference evidence="18" key="1">
    <citation type="submission" date="2015-04" db="EMBL/GenBank/DDBJ databases">
        <title>Complete genome sequence of Microbacterium chocolatum SIT 101, a bacterium enantioselectively hydrolyzing mesomeric diesters.</title>
        <authorList>
            <person name="Li X."/>
            <person name="Xu Y."/>
        </authorList>
    </citation>
    <scope>NUCLEOTIDE SEQUENCE [LARGE SCALE GENOMIC DNA]</scope>
    <source>
        <strain evidence="18">SIT 101</strain>
    </source>
</reference>
<accession>A0A0M8MEF0</accession>
<keyword evidence="12" id="KW-0732">Signal</keyword>
<dbReference type="Pfam" id="PF13244">
    <property type="entry name" value="MbhD"/>
    <property type="match status" value="1"/>
</dbReference>
<feature type="chain" id="PRO_5005818267" evidence="12">
    <location>
        <begin position="17"/>
        <end position="930"/>
    </location>
</feature>